<feature type="region of interest" description="Disordered" evidence="1">
    <location>
        <begin position="341"/>
        <end position="410"/>
    </location>
</feature>
<keyword evidence="3" id="KW-1185">Reference proteome</keyword>
<organism evidence="2 3">
    <name type="scientific">Sphagnum jensenii</name>
    <dbReference type="NCBI Taxonomy" id="128206"/>
    <lineage>
        <taxon>Eukaryota</taxon>
        <taxon>Viridiplantae</taxon>
        <taxon>Streptophyta</taxon>
        <taxon>Embryophyta</taxon>
        <taxon>Bryophyta</taxon>
        <taxon>Sphagnophytina</taxon>
        <taxon>Sphagnopsida</taxon>
        <taxon>Sphagnales</taxon>
        <taxon>Sphagnaceae</taxon>
        <taxon>Sphagnum</taxon>
    </lineage>
</organism>
<dbReference type="Proteomes" id="UP001497522">
    <property type="component" value="Chromosome 12"/>
</dbReference>
<feature type="region of interest" description="Disordered" evidence="1">
    <location>
        <begin position="294"/>
        <end position="327"/>
    </location>
</feature>
<protein>
    <submittedName>
        <fullName evidence="2">Uncharacterized protein</fullName>
    </submittedName>
</protein>
<gene>
    <name evidence="2" type="ORF">CSSPJE1EN2_LOCUS4350</name>
</gene>
<accession>A0ABP1AFP2</accession>
<sequence>MKVKFAFFTYKGYKATVANKRDKSTKQQLAEGIRVAAAEEFDAAAASVSSDGSISPLSEDPCHGGFSGSISPLSEEEDSCNDGFSGDKEADITTQSRFKLASGELTYFRPELLSVVIQSNTLEQSVSTRANTCSKCAQFSNSVQDPNGLIDSAGAAQCSHKAPLEKLHGCSTALKPFTDDTAFPMHKIIKQDEGGKKKSRCRWTVSYRSKITLCNRNPNSAASTDCLVAALASDLQEPSRLFGSFNLASSLSPVSLLGPPVRFEDRQWKLNLLRDDRSDRTQTVLLFLLLLELGPDTDSPPPPPPPPRARTGHRQSSSSSSSSSDRTQTVLLLLLLLEIGLDTDNPPPPPPRARTGHRQSSSSSSSSDRTQTVLLLLLLLELGPDTDSPPPPPPPPRTRTGHRQSSSSSS</sequence>
<reference evidence="2" key="1">
    <citation type="submission" date="2024-03" db="EMBL/GenBank/DDBJ databases">
        <authorList>
            <consortium name="ELIXIR-Norway"/>
            <consortium name="Elixir Norway"/>
        </authorList>
    </citation>
    <scope>NUCLEOTIDE SEQUENCE</scope>
</reference>
<dbReference type="EMBL" id="OZ023713">
    <property type="protein sequence ID" value="CAK9861355.1"/>
    <property type="molecule type" value="Genomic_DNA"/>
</dbReference>
<evidence type="ECO:0000313" key="3">
    <source>
        <dbReference type="Proteomes" id="UP001497522"/>
    </source>
</evidence>
<feature type="region of interest" description="Disordered" evidence="1">
    <location>
        <begin position="65"/>
        <end position="88"/>
    </location>
</feature>
<feature type="compositionally biased region" description="Pro residues" evidence="1">
    <location>
        <begin position="387"/>
        <end position="397"/>
    </location>
</feature>
<name>A0ABP1AFP2_9BRYO</name>
<proteinExistence type="predicted"/>
<evidence type="ECO:0000313" key="2">
    <source>
        <dbReference type="EMBL" id="CAK9861355.1"/>
    </source>
</evidence>
<evidence type="ECO:0000256" key="1">
    <source>
        <dbReference type="SAM" id="MobiDB-lite"/>
    </source>
</evidence>
<feature type="compositionally biased region" description="Pro residues" evidence="1">
    <location>
        <begin position="298"/>
        <end position="308"/>
    </location>
</feature>